<reference evidence="2 3" key="1">
    <citation type="submission" date="2023-01" db="EMBL/GenBank/DDBJ databases">
        <title>Analysis of 21 Apiospora genomes using comparative genomics revels a genus with tremendous synthesis potential of carbohydrate active enzymes and secondary metabolites.</title>
        <authorList>
            <person name="Sorensen T."/>
        </authorList>
    </citation>
    <scope>NUCLEOTIDE SEQUENCE [LARGE SCALE GENOMIC DNA]</scope>
    <source>
        <strain evidence="2 3">CBS 20057</strain>
    </source>
</reference>
<dbReference type="PANTHER" id="PTHR43157:SF31">
    <property type="entry name" value="PHOSPHATIDYLINOSITOL-GLYCAN BIOSYNTHESIS CLASS F PROTEIN"/>
    <property type="match status" value="1"/>
</dbReference>
<evidence type="ECO:0000256" key="1">
    <source>
        <dbReference type="ARBA" id="ARBA00023002"/>
    </source>
</evidence>
<dbReference type="Pfam" id="PF00106">
    <property type="entry name" value="adh_short"/>
    <property type="match status" value="1"/>
</dbReference>
<dbReference type="Gene3D" id="3.40.50.720">
    <property type="entry name" value="NAD(P)-binding Rossmann-like Domain"/>
    <property type="match status" value="1"/>
</dbReference>
<dbReference type="EMBL" id="JAQQWI010000014">
    <property type="protein sequence ID" value="KAK8013152.1"/>
    <property type="molecule type" value="Genomic_DNA"/>
</dbReference>
<keyword evidence="3" id="KW-1185">Reference proteome</keyword>
<evidence type="ECO:0000313" key="2">
    <source>
        <dbReference type="EMBL" id="KAK8013152.1"/>
    </source>
</evidence>
<name>A0ABR1RIP5_9PEZI</name>
<protein>
    <submittedName>
        <fullName evidence="2">Uncharacterized protein</fullName>
    </submittedName>
</protein>
<keyword evidence="1" id="KW-0560">Oxidoreductase</keyword>
<accession>A0ABR1RIP5</accession>
<sequence length="350" mass="37663">MAPPTFDNTEKRAGFKAFLHRQLFEKPNLPENVDLSGKTAIVTGSNTGIGLECARQLLDLGLSKLVLAVRNEAKGQKARDELAGTHHPSLPEGAIEVWKLDMEDYASVTALAERAEKTLERLDIVVLNAGVAKPVYKRVAATGHEETIQVNVLSTALLAILLLPFVKAKCAAADAAPGRIAVVQSDTASWAKFREKTQVPLLPALDDEGNFDRVDRYFTSKLLLQLFVTELTRRVPASAAAVVTMPNPGWTYGTGLGKGGGTVAEKVIAVPNRLLGRTPSVAARVVTTGAVGFGREAHGQYIEDGKLQPKAPFVYTPEGEKVGQTLWGEIMSELSFANVAEIVKELEKEA</sequence>
<evidence type="ECO:0000313" key="3">
    <source>
        <dbReference type="Proteomes" id="UP001396898"/>
    </source>
</evidence>
<comment type="caution">
    <text evidence="2">The sequence shown here is derived from an EMBL/GenBank/DDBJ whole genome shotgun (WGS) entry which is preliminary data.</text>
</comment>
<dbReference type="InterPro" id="IPR002347">
    <property type="entry name" value="SDR_fam"/>
</dbReference>
<gene>
    <name evidence="2" type="ORF">PG991_009423</name>
</gene>
<proteinExistence type="predicted"/>
<dbReference type="SUPFAM" id="SSF51735">
    <property type="entry name" value="NAD(P)-binding Rossmann-fold domains"/>
    <property type="match status" value="1"/>
</dbReference>
<dbReference type="PANTHER" id="PTHR43157">
    <property type="entry name" value="PHOSPHATIDYLINOSITOL-GLYCAN BIOSYNTHESIS CLASS F PROTEIN-RELATED"/>
    <property type="match status" value="1"/>
</dbReference>
<organism evidence="2 3">
    <name type="scientific">Apiospora marii</name>
    <dbReference type="NCBI Taxonomy" id="335849"/>
    <lineage>
        <taxon>Eukaryota</taxon>
        <taxon>Fungi</taxon>
        <taxon>Dikarya</taxon>
        <taxon>Ascomycota</taxon>
        <taxon>Pezizomycotina</taxon>
        <taxon>Sordariomycetes</taxon>
        <taxon>Xylariomycetidae</taxon>
        <taxon>Amphisphaeriales</taxon>
        <taxon>Apiosporaceae</taxon>
        <taxon>Apiospora</taxon>
    </lineage>
</organism>
<dbReference type="InterPro" id="IPR036291">
    <property type="entry name" value="NAD(P)-bd_dom_sf"/>
</dbReference>
<dbReference type="Proteomes" id="UP001396898">
    <property type="component" value="Unassembled WGS sequence"/>
</dbReference>
<dbReference type="PRINTS" id="PR00081">
    <property type="entry name" value="GDHRDH"/>
</dbReference>